<keyword evidence="5" id="KW-0560">Oxidoreductase</keyword>
<comment type="similarity">
    <text evidence="6">Belongs to the dihydrofolate reductase family.</text>
</comment>
<reference evidence="8 9" key="1">
    <citation type="journal article" date="2013" name="Genome Biol.">
        <title>Genome of Acanthamoeba castellanii highlights extensive lateral gene transfer and early evolution of tyrosine kinase signaling.</title>
        <authorList>
            <person name="Clarke M."/>
            <person name="Lohan A.J."/>
            <person name="Liu B."/>
            <person name="Lagkouvardos I."/>
            <person name="Roy S."/>
            <person name="Zafar N."/>
            <person name="Bertelli C."/>
            <person name="Schilde C."/>
            <person name="Kianianmomeni A."/>
            <person name="Burglin T.R."/>
            <person name="Frech C."/>
            <person name="Turcotte B."/>
            <person name="Kopec K.O."/>
            <person name="Synnott J.M."/>
            <person name="Choo C."/>
            <person name="Paponov I."/>
            <person name="Finkler A."/>
            <person name="Soon Heng Tan C."/>
            <person name="Hutchins A.P."/>
            <person name="Weinmeier T."/>
            <person name="Rattei T."/>
            <person name="Chu J.S."/>
            <person name="Gimenez G."/>
            <person name="Irimia M."/>
            <person name="Rigden D.J."/>
            <person name="Fitzpatrick D.A."/>
            <person name="Lorenzo-Morales J."/>
            <person name="Bateman A."/>
            <person name="Chiu C.H."/>
            <person name="Tang P."/>
            <person name="Hegemann P."/>
            <person name="Fromm H."/>
            <person name="Raoult D."/>
            <person name="Greub G."/>
            <person name="Miranda-Saavedra D."/>
            <person name="Chen N."/>
            <person name="Nash P."/>
            <person name="Ginger M.L."/>
            <person name="Horn M."/>
            <person name="Schaap P."/>
            <person name="Caler L."/>
            <person name="Loftus B."/>
        </authorList>
    </citation>
    <scope>NUCLEOTIDE SEQUENCE [LARGE SCALE GENOMIC DNA]</scope>
    <source>
        <strain evidence="8 9">Neff</strain>
    </source>
</reference>
<dbReference type="UniPathway" id="UPA00077">
    <property type="reaction ID" value="UER00158"/>
</dbReference>
<dbReference type="Proteomes" id="UP000011083">
    <property type="component" value="Unassembled WGS sequence"/>
</dbReference>
<accession>L8GV53</accession>
<evidence type="ECO:0000256" key="6">
    <source>
        <dbReference type="RuleBase" id="RU004474"/>
    </source>
</evidence>
<evidence type="ECO:0000256" key="1">
    <source>
        <dbReference type="ARBA" id="ARBA00004903"/>
    </source>
</evidence>
<dbReference type="PANTHER" id="PTHR48069">
    <property type="entry name" value="DIHYDROFOLATE REDUCTASE"/>
    <property type="match status" value="1"/>
</dbReference>
<dbReference type="GO" id="GO:0046655">
    <property type="term" value="P:folic acid metabolic process"/>
    <property type="evidence" value="ECO:0007669"/>
    <property type="project" value="TreeGrafter"/>
</dbReference>
<dbReference type="Gene3D" id="3.40.430.10">
    <property type="entry name" value="Dihydrofolate Reductase, subunit A"/>
    <property type="match status" value="1"/>
</dbReference>
<dbReference type="InterPro" id="IPR012259">
    <property type="entry name" value="DHFR"/>
</dbReference>
<dbReference type="GO" id="GO:0050661">
    <property type="term" value="F:NADP binding"/>
    <property type="evidence" value="ECO:0007669"/>
    <property type="project" value="InterPro"/>
</dbReference>
<dbReference type="PROSITE" id="PS00075">
    <property type="entry name" value="DHFR_1"/>
    <property type="match status" value="1"/>
</dbReference>
<dbReference type="EMBL" id="KB007974">
    <property type="protein sequence ID" value="ELR17069.1"/>
    <property type="molecule type" value="Genomic_DNA"/>
</dbReference>
<dbReference type="GO" id="GO:0046452">
    <property type="term" value="P:dihydrofolate metabolic process"/>
    <property type="evidence" value="ECO:0007669"/>
    <property type="project" value="TreeGrafter"/>
</dbReference>
<keyword evidence="9" id="KW-1185">Reference proteome</keyword>
<protein>
    <recommendedName>
        <fullName evidence="2">dihydrofolate reductase</fullName>
        <ecNumber evidence="2">1.5.1.3</ecNumber>
    </recommendedName>
</protein>
<dbReference type="VEuPathDB" id="AmoebaDB:ACA1_057010"/>
<gene>
    <name evidence="8" type="ORF">ACA1_057010</name>
</gene>
<evidence type="ECO:0000256" key="2">
    <source>
        <dbReference type="ARBA" id="ARBA00012856"/>
    </source>
</evidence>
<feature type="domain" description="DHFR" evidence="7">
    <location>
        <begin position="5"/>
        <end position="179"/>
    </location>
</feature>
<dbReference type="KEGG" id="acan:ACA1_057010"/>
<dbReference type="Pfam" id="PF00186">
    <property type="entry name" value="DHFR_1"/>
    <property type="match status" value="1"/>
</dbReference>
<dbReference type="InterPro" id="IPR017925">
    <property type="entry name" value="DHFR_CS"/>
</dbReference>
<dbReference type="InterPro" id="IPR029058">
    <property type="entry name" value="AB_hydrolase_fold"/>
</dbReference>
<evidence type="ECO:0000313" key="9">
    <source>
        <dbReference type="Proteomes" id="UP000011083"/>
    </source>
</evidence>
<dbReference type="InterPro" id="IPR024072">
    <property type="entry name" value="DHFR-like_dom_sf"/>
</dbReference>
<dbReference type="Gene3D" id="3.40.50.1820">
    <property type="entry name" value="alpha/beta hydrolase"/>
    <property type="match status" value="1"/>
</dbReference>
<evidence type="ECO:0000256" key="5">
    <source>
        <dbReference type="ARBA" id="ARBA00023002"/>
    </source>
</evidence>
<name>L8GV53_ACACF</name>
<keyword evidence="4" id="KW-0521">NADP</keyword>
<keyword evidence="3" id="KW-0554">One-carbon metabolism</keyword>
<dbReference type="RefSeq" id="XP_004339082.1">
    <property type="nucleotide sequence ID" value="XM_004339034.1"/>
</dbReference>
<dbReference type="CDD" id="cd00519">
    <property type="entry name" value="Lipase_3"/>
    <property type="match status" value="1"/>
</dbReference>
<dbReference type="EC" id="1.5.1.3" evidence="2"/>
<dbReference type="PANTHER" id="PTHR48069:SF3">
    <property type="entry name" value="DIHYDROFOLATE REDUCTASE"/>
    <property type="match status" value="1"/>
</dbReference>
<dbReference type="OrthoDB" id="345705at2759"/>
<evidence type="ECO:0000256" key="4">
    <source>
        <dbReference type="ARBA" id="ARBA00022857"/>
    </source>
</evidence>
<dbReference type="InterPro" id="IPR001796">
    <property type="entry name" value="DHFR_dom"/>
</dbReference>
<dbReference type="AlphaFoldDB" id="L8GV53"/>
<dbReference type="GO" id="GO:0006730">
    <property type="term" value="P:one-carbon metabolic process"/>
    <property type="evidence" value="ECO:0007669"/>
    <property type="project" value="UniProtKB-KW"/>
</dbReference>
<proteinExistence type="inferred from homology"/>
<dbReference type="GO" id="GO:0006629">
    <property type="term" value="P:lipid metabolic process"/>
    <property type="evidence" value="ECO:0007669"/>
    <property type="project" value="InterPro"/>
</dbReference>
<dbReference type="SUPFAM" id="SSF53474">
    <property type="entry name" value="alpha/beta-Hydrolases"/>
    <property type="match status" value="1"/>
</dbReference>
<dbReference type="GeneID" id="14918545"/>
<dbReference type="Pfam" id="PF01764">
    <property type="entry name" value="Lipase_3"/>
    <property type="match status" value="1"/>
</dbReference>
<evidence type="ECO:0000259" key="7">
    <source>
        <dbReference type="PROSITE" id="PS51330"/>
    </source>
</evidence>
<dbReference type="CDD" id="cd00209">
    <property type="entry name" value="DHFR"/>
    <property type="match status" value="1"/>
</dbReference>
<dbReference type="STRING" id="1257118.L8GV53"/>
<organism evidence="8 9">
    <name type="scientific">Acanthamoeba castellanii (strain ATCC 30010 / Neff)</name>
    <dbReference type="NCBI Taxonomy" id="1257118"/>
    <lineage>
        <taxon>Eukaryota</taxon>
        <taxon>Amoebozoa</taxon>
        <taxon>Discosea</taxon>
        <taxon>Longamoebia</taxon>
        <taxon>Centramoebida</taxon>
        <taxon>Acanthamoebidae</taxon>
        <taxon>Acanthamoeba</taxon>
    </lineage>
</organism>
<dbReference type="SUPFAM" id="SSF53597">
    <property type="entry name" value="Dihydrofolate reductase-like"/>
    <property type="match status" value="1"/>
</dbReference>
<dbReference type="PRINTS" id="PR00070">
    <property type="entry name" value="DHFR"/>
</dbReference>
<dbReference type="PROSITE" id="PS51330">
    <property type="entry name" value="DHFR_2"/>
    <property type="match status" value="1"/>
</dbReference>
<dbReference type="GO" id="GO:0004146">
    <property type="term" value="F:dihydrofolate reductase activity"/>
    <property type="evidence" value="ECO:0007669"/>
    <property type="project" value="UniProtKB-EC"/>
</dbReference>
<sequence>MARTKFSIVVAVATENNAIGVENRLPWHIPKELAAFRTLTRAEGATNAIIMGRRTYELFPNGPLPGRTNIVLSRNPAFEALPGVIVSCDLGSALKKLGVVTEKVFVIGGAQLYREALLHPQCEAIYLTSVSGAPGIEKVDVFFPDIPGDAYKIDVGYAKSGVVHTEVSPITYEYKRYRKALDEVREARDAIRIASAVDAMYYMISEAYDGVGEMANARASGTGIETLGGLERLANFSLRWDPVGDIVILWRSTSDPTIGFLVFRGMLSAYEWGIDFMYYQVPYEFAVAESGAATPMIHSGFFKAYSSIGASIRRAIVSNGISQLFITGHSLGGALSILAASDLSGLSASGPSAIASAVDVTTFGAPRVGNQAFAAQIHSSRIARILQVRSEDDIVPTTPLSSMVDPARPLGSSLSYEHVGEFVYFRRPQPTIAASHALDNYIGFAMDQ</sequence>
<dbReference type="InterPro" id="IPR002921">
    <property type="entry name" value="Fungal_lipase-type"/>
</dbReference>
<dbReference type="GO" id="GO:0046654">
    <property type="term" value="P:tetrahydrofolate biosynthetic process"/>
    <property type="evidence" value="ECO:0007669"/>
    <property type="project" value="UniProtKB-UniPathway"/>
</dbReference>
<evidence type="ECO:0000256" key="3">
    <source>
        <dbReference type="ARBA" id="ARBA00022563"/>
    </source>
</evidence>
<comment type="pathway">
    <text evidence="1">Cofactor biosynthesis; tetrahydrofolate biosynthesis; 5,6,7,8-tetrahydrofolate from 7,8-dihydrofolate: step 1/1.</text>
</comment>
<dbReference type="GO" id="GO:0005739">
    <property type="term" value="C:mitochondrion"/>
    <property type="evidence" value="ECO:0007669"/>
    <property type="project" value="TreeGrafter"/>
</dbReference>
<evidence type="ECO:0000313" key="8">
    <source>
        <dbReference type="EMBL" id="ELR17069.1"/>
    </source>
</evidence>